<protein>
    <recommendedName>
        <fullName evidence="5">Secreted protein</fullName>
    </recommendedName>
</protein>
<evidence type="ECO:0000256" key="2">
    <source>
        <dbReference type="SAM" id="SignalP"/>
    </source>
</evidence>
<evidence type="ECO:0000313" key="4">
    <source>
        <dbReference type="Proteomes" id="UP000429607"/>
    </source>
</evidence>
<feature type="region of interest" description="Disordered" evidence="1">
    <location>
        <begin position="89"/>
        <end position="112"/>
    </location>
</feature>
<sequence length="112" mass="12031">MLWRHCGLCTLMLSTRCQAPPLCRRFMPCAICTKLSSTSSSKTSSTGPLVEISRNVRVACSAAILQSTSASSRVSSVTPFTVLYFGIQGRTGPTRGPSARRLRAADLLPLEP</sequence>
<feature type="chain" id="PRO_5025345893" description="Secreted protein" evidence="2">
    <location>
        <begin position="20"/>
        <end position="112"/>
    </location>
</feature>
<comment type="caution">
    <text evidence="3">The sequence shown here is derived from an EMBL/GenBank/DDBJ whole genome shotgun (WGS) entry which is preliminary data.</text>
</comment>
<dbReference type="Proteomes" id="UP000429607">
    <property type="component" value="Unassembled WGS sequence"/>
</dbReference>
<proteinExistence type="predicted"/>
<dbReference type="EMBL" id="QXFV01002115">
    <property type="protein sequence ID" value="KAE8992638.1"/>
    <property type="molecule type" value="Genomic_DNA"/>
</dbReference>
<reference evidence="3 4" key="1">
    <citation type="submission" date="2018-09" db="EMBL/GenBank/DDBJ databases">
        <title>Genomic investigation of the strawberry pathogen Phytophthora fragariae indicates pathogenicity is determined by transcriptional variation in three key races.</title>
        <authorList>
            <person name="Adams T.M."/>
            <person name="Armitage A.D."/>
            <person name="Sobczyk M.K."/>
            <person name="Bates H.J."/>
            <person name="Dunwell J.M."/>
            <person name="Nellist C.F."/>
            <person name="Harrison R.J."/>
        </authorList>
    </citation>
    <scope>NUCLEOTIDE SEQUENCE [LARGE SCALE GENOMIC DNA]</scope>
    <source>
        <strain evidence="3 4">SCRP249</strain>
    </source>
</reference>
<evidence type="ECO:0008006" key="5">
    <source>
        <dbReference type="Google" id="ProtNLM"/>
    </source>
</evidence>
<organism evidence="3 4">
    <name type="scientific">Phytophthora rubi</name>
    <dbReference type="NCBI Taxonomy" id="129364"/>
    <lineage>
        <taxon>Eukaryota</taxon>
        <taxon>Sar</taxon>
        <taxon>Stramenopiles</taxon>
        <taxon>Oomycota</taxon>
        <taxon>Peronosporomycetes</taxon>
        <taxon>Peronosporales</taxon>
        <taxon>Peronosporaceae</taxon>
        <taxon>Phytophthora</taxon>
    </lineage>
</organism>
<evidence type="ECO:0000313" key="3">
    <source>
        <dbReference type="EMBL" id="KAE8992638.1"/>
    </source>
</evidence>
<gene>
    <name evidence="3" type="ORF">PR001_g20881</name>
</gene>
<feature type="signal peptide" evidence="2">
    <location>
        <begin position="1"/>
        <end position="19"/>
    </location>
</feature>
<dbReference type="AlphaFoldDB" id="A0A6A3JGI9"/>
<evidence type="ECO:0000256" key="1">
    <source>
        <dbReference type="SAM" id="MobiDB-lite"/>
    </source>
</evidence>
<name>A0A6A3JGI9_9STRA</name>
<accession>A0A6A3JGI9</accession>
<keyword evidence="2" id="KW-0732">Signal</keyword>